<dbReference type="EMBL" id="FOMX01000002">
    <property type="protein sequence ID" value="SFD56283.1"/>
    <property type="molecule type" value="Genomic_DNA"/>
</dbReference>
<dbReference type="GO" id="GO:0016042">
    <property type="term" value="P:lipid catabolic process"/>
    <property type="evidence" value="ECO:0007669"/>
    <property type="project" value="UniProtKB-UniRule"/>
</dbReference>
<proteinExistence type="predicted"/>
<evidence type="ECO:0000313" key="7">
    <source>
        <dbReference type="Proteomes" id="UP000199400"/>
    </source>
</evidence>
<dbReference type="AlphaFoldDB" id="A0A1I1TIP0"/>
<accession>A0A1I1TIP0</accession>
<feature type="active site" description="Proton acceptor" evidence="4">
    <location>
        <position position="206"/>
    </location>
</feature>
<dbReference type="Pfam" id="PF01734">
    <property type="entry name" value="Patatin"/>
    <property type="match status" value="1"/>
</dbReference>
<protein>
    <submittedName>
        <fullName evidence="6">NTE family protein</fullName>
    </submittedName>
</protein>
<evidence type="ECO:0000256" key="3">
    <source>
        <dbReference type="ARBA" id="ARBA00023098"/>
    </source>
</evidence>
<keyword evidence="2 4" id="KW-0442">Lipid degradation</keyword>
<sequence length="381" mass="41618">MATYGLVLTGGGARAAYQAGALHALAELAGVRELPFRVLAGVSAGAINAAFLAAHADDFPRAARMLRDFWHRLTPDHVYRTDMPRVAAIGSSWLRDLSLGGLLGASPTNYLLDTAPLRGLLADRLPLTRIGEHLSSGRLRGLAVTATNYLTGTAVTFFEADADARPWVRSTRLGRRTKLRLEHVLASAAIPLFFPPVAIDGAFHGDGCVRMHAPTSPAIHLGADRLLAIGIRYARTGDQTLRLNDEARSDRLAVADIVGVLLNAVFLDSLEADLELLERINQTIAHVPRERHPDIPGRLRPIPVLALQPSQDLGRMAVDRYDEFPRVVRYLLRGMGATGERGWDLLSYLAFEPGYTRRLLDLGYSDVMARRDELAAFLADL</sequence>
<evidence type="ECO:0000313" key="6">
    <source>
        <dbReference type="EMBL" id="SFD56283.1"/>
    </source>
</evidence>
<evidence type="ECO:0000256" key="4">
    <source>
        <dbReference type="PROSITE-ProRule" id="PRU01161"/>
    </source>
</evidence>
<dbReference type="RefSeq" id="WP_096334160.1">
    <property type="nucleotide sequence ID" value="NZ_FOMX01000002.1"/>
</dbReference>
<dbReference type="InterPro" id="IPR050301">
    <property type="entry name" value="NTE"/>
</dbReference>
<keyword evidence="3 4" id="KW-0443">Lipid metabolism</keyword>
<dbReference type="Proteomes" id="UP000199400">
    <property type="component" value="Unassembled WGS sequence"/>
</dbReference>
<evidence type="ECO:0000259" key="5">
    <source>
        <dbReference type="PROSITE" id="PS51635"/>
    </source>
</evidence>
<dbReference type="STRING" id="54.SAMN02745121_00626"/>
<dbReference type="SUPFAM" id="SSF52151">
    <property type="entry name" value="FabD/lysophospholipase-like"/>
    <property type="match status" value="1"/>
</dbReference>
<evidence type="ECO:0000256" key="1">
    <source>
        <dbReference type="ARBA" id="ARBA00022801"/>
    </source>
</evidence>
<dbReference type="InterPro" id="IPR016035">
    <property type="entry name" value="Acyl_Trfase/lysoPLipase"/>
</dbReference>
<dbReference type="GO" id="GO:0016787">
    <property type="term" value="F:hydrolase activity"/>
    <property type="evidence" value="ECO:0007669"/>
    <property type="project" value="UniProtKB-UniRule"/>
</dbReference>
<feature type="short sequence motif" description="GXSXG" evidence="4">
    <location>
        <begin position="41"/>
        <end position="45"/>
    </location>
</feature>
<keyword evidence="1 4" id="KW-0378">Hydrolase</keyword>
<dbReference type="PANTHER" id="PTHR14226">
    <property type="entry name" value="NEUROPATHY TARGET ESTERASE/SWISS CHEESE D.MELANOGASTER"/>
    <property type="match status" value="1"/>
</dbReference>
<dbReference type="InterPro" id="IPR002641">
    <property type="entry name" value="PNPLA_dom"/>
</dbReference>
<name>A0A1I1TIP0_9BACT</name>
<gene>
    <name evidence="6" type="ORF">SAMN02745121_00626</name>
</gene>
<keyword evidence="7" id="KW-1185">Reference proteome</keyword>
<dbReference type="PROSITE" id="PS51635">
    <property type="entry name" value="PNPLA"/>
    <property type="match status" value="1"/>
</dbReference>
<dbReference type="CDD" id="cd07209">
    <property type="entry name" value="Pat_hypo_Ecoli_Z1214_like"/>
    <property type="match status" value="1"/>
</dbReference>
<reference evidence="7" key="1">
    <citation type="submission" date="2016-10" db="EMBL/GenBank/DDBJ databases">
        <authorList>
            <person name="Varghese N."/>
            <person name="Submissions S."/>
        </authorList>
    </citation>
    <scope>NUCLEOTIDE SEQUENCE [LARGE SCALE GENOMIC DNA]</scope>
    <source>
        <strain evidence="7">ATCC 25963</strain>
    </source>
</reference>
<dbReference type="Gene3D" id="3.40.1090.10">
    <property type="entry name" value="Cytosolic phospholipase A2 catalytic domain"/>
    <property type="match status" value="2"/>
</dbReference>
<dbReference type="OrthoDB" id="9798773at2"/>
<feature type="active site" description="Nucleophile" evidence="4">
    <location>
        <position position="43"/>
    </location>
</feature>
<comment type="caution">
    <text evidence="4">Lacks conserved residue(s) required for the propagation of feature annotation.</text>
</comment>
<feature type="domain" description="PNPLA" evidence="5">
    <location>
        <begin position="6"/>
        <end position="219"/>
    </location>
</feature>
<organism evidence="6 7">
    <name type="scientific">Nannocystis exedens</name>
    <dbReference type="NCBI Taxonomy" id="54"/>
    <lineage>
        <taxon>Bacteria</taxon>
        <taxon>Pseudomonadati</taxon>
        <taxon>Myxococcota</taxon>
        <taxon>Polyangia</taxon>
        <taxon>Nannocystales</taxon>
        <taxon>Nannocystaceae</taxon>
        <taxon>Nannocystis</taxon>
    </lineage>
</organism>
<dbReference type="PANTHER" id="PTHR14226:SF57">
    <property type="entry name" value="BLR7027 PROTEIN"/>
    <property type="match status" value="1"/>
</dbReference>
<evidence type="ECO:0000256" key="2">
    <source>
        <dbReference type="ARBA" id="ARBA00022963"/>
    </source>
</evidence>